<dbReference type="InterPro" id="IPR001048">
    <property type="entry name" value="Asp/Glu/Uridylate_kinase"/>
</dbReference>
<protein>
    <recommendedName>
        <fullName evidence="1">Aspartate/glutamate/uridylate kinase domain-containing protein</fullName>
    </recommendedName>
</protein>
<feature type="domain" description="Aspartate/glutamate/uridylate kinase" evidence="1">
    <location>
        <begin position="4"/>
        <end position="155"/>
    </location>
</feature>
<dbReference type="Gene3D" id="3.40.1160.10">
    <property type="entry name" value="Acetylglutamate kinase-like"/>
    <property type="match status" value="1"/>
</dbReference>
<proteinExistence type="predicted"/>
<reference evidence="3" key="1">
    <citation type="submission" date="2018-02" db="EMBL/GenBank/DDBJ databases">
        <authorList>
            <person name="Hausmann B."/>
        </authorList>
    </citation>
    <scope>NUCLEOTIDE SEQUENCE [LARGE SCALE GENOMIC DNA]</scope>
    <source>
        <strain evidence="3">Peat soil MAG SbF1</strain>
    </source>
</reference>
<evidence type="ECO:0000313" key="3">
    <source>
        <dbReference type="Proteomes" id="UP000238916"/>
    </source>
</evidence>
<sequence length="211" mass="23410">MPKPVIIKIGGSLAKQENGKILRQLGKILSDYASKYPILIVPGGGPFADTVRDYGEKLKLSDQTCHFMALLAMDQLAFLLTEFIPGSRLTDLSDPASLFQIHSHPVPQILLCSHYLSLIPAEDLPRSWDVTSDSISAFLSKKLDAALLVLLKSTDIGPEVNEPDVDGYFCKVLSPAQPVWFLNGLYPERLAELFEFGETYGLRQGQRWDAF</sequence>
<dbReference type="Pfam" id="PF00696">
    <property type="entry name" value="AA_kinase"/>
    <property type="match status" value="1"/>
</dbReference>
<dbReference type="InterPro" id="IPR036393">
    <property type="entry name" value="AceGlu_kinase-like_sf"/>
</dbReference>
<dbReference type="AlphaFoldDB" id="A0A2U3KAN6"/>
<organism evidence="2 3">
    <name type="scientific">Candidatus Desulfosporosinus infrequens</name>
    <dbReference type="NCBI Taxonomy" id="2043169"/>
    <lineage>
        <taxon>Bacteria</taxon>
        <taxon>Bacillati</taxon>
        <taxon>Bacillota</taxon>
        <taxon>Clostridia</taxon>
        <taxon>Eubacteriales</taxon>
        <taxon>Desulfitobacteriaceae</taxon>
        <taxon>Desulfosporosinus</taxon>
    </lineage>
</organism>
<dbReference type="SUPFAM" id="SSF53633">
    <property type="entry name" value="Carbamate kinase-like"/>
    <property type="match status" value="1"/>
</dbReference>
<dbReference type="EMBL" id="OMOF01000075">
    <property type="protein sequence ID" value="SPF36709.1"/>
    <property type="molecule type" value="Genomic_DNA"/>
</dbReference>
<evidence type="ECO:0000313" key="2">
    <source>
        <dbReference type="EMBL" id="SPF36709.1"/>
    </source>
</evidence>
<dbReference type="Proteomes" id="UP000238916">
    <property type="component" value="Unassembled WGS sequence"/>
</dbReference>
<name>A0A2U3KAN6_9FIRM</name>
<evidence type="ECO:0000259" key="1">
    <source>
        <dbReference type="Pfam" id="PF00696"/>
    </source>
</evidence>
<gene>
    <name evidence="2" type="ORF">SBF1_1660014</name>
</gene>
<accession>A0A2U3KAN6</accession>
<dbReference type="OrthoDB" id="8526978at2"/>